<feature type="signal peptide" evidence="1">
    <location>
        <begin position="1"/>
        <end position="20"/>
    </location>
</feature>
<sequence length="54" mass="5990">MRKRLNIIISLICIVLFVVACTDNGDDTPVEAKENVNKVKNSSSSKIDSLLREV</sequence>
<dbReference type="RefSeq" id="WP_191706444.1">
    <property type="nucleotide sequence ID" value="NZ_JACSQA010000004.1"/>
</dbReference>
<organism evidence="2 3">
    <name type="scientific">Ureibacillus galli</name>
    <dbReference type="NCBI Taxonomy" id="2762222"/>
    <lineage>
        <taxon>Bacteria</taxon>
        <taxon>Bacillati</taxon>
        <taxon>Bacillota</taxon>
        <taxon>Bacilli</taxon>
        <taxon>Bacillales</taxon>
        <taxon>Caryophanaceae</taxon>
        <taxon>Ureibacillus</taxon>
    </lineage>
</organism>
<evidence type="ECO:0000313" key="2">
    <source>
        <dbReference type="EMBL" id="MBD8025920.1"/>
    </source>
</evidence>
<protein>
    <submittedName>
        <fullName evidence="2">Uncharacterized protein</fullName>
    </submittedName>
</protein>
<accession>A0ABR8X9D1</accession>
<dbReference type="Proteomes" id="UP000640930">
    <property type="component" value="Unassembled WGS sequence"/>
</dbReference>
<keyword evidence="1" id="KW-0732">Signal</keyword>
<dbReference type="PROSITE" id="PS51257">
    <property type="entry name" value="PROKAR_LIPOPROTEIN"/>
    <property type="match status" value="1"/>
</dbReference>
<comment type="caution">
    <text evidence="2">The sequence shown here is derived from an EMBL/GenBank/DDBJ whole genome shotgun (WGS) entry which is preliminary data.</text>
</comment>
<proteinExistence type="predicted"/>
<feature type="chain" id="PRO_5046108547" evidence="1">
    <location>
        <begin position="21"/>
        <end position="54"/>
    </location>
</feature>
<reference evidence="2 3" key="1">
    <citation type="submission" date="2020-08" db="EMBL/GenBank/DDBJ databases">
        <title>A Genomic Blueprint of the Chicken Gut Microbiome.</title>
        <authorList>
            <person name="Gilroy R."/>
            <person name="Ravi A."/>
            <person name="Getino M."/>
            <person name="Pursley I."/>
            <person name="Horton D.L."/>
            <person name="Alikhan N.-F."/>
            <person name="Baker D."/>
            <person name="Gharbi K."/>
            <person name="Hall N."/>
            <person name="Watson M."/>
            <person name="Adriaenssens E.M."/>
            <person name="Foster-Nyarko E."/>
            <person name="Jarju S."/>
            <person name="Secka A."/>
            <person name="Antonio M."/>
            <person name="Oren A."/>
            <person name="Chaudhuri R."/>
            <person name="La Ragione R.M."/>
            <person name="Hildebrand F."/>
            <person name="Pallen M.J."/>
        </authorList>
    </citation>
    <scope>NUCLEOTIDE SEQUENCE [LARGE SCALE GENOMIC DNA]</scope>
    <source>
        <strain evidence="2 3">Re31</strain>
    </source>
</reference>
<dbReference type="EMBL" id="JACSQA010000004">
    <property type="protein sequence ID" value="MBD8025920.1"/>
    <property type="molecule type" value="Genomic_DNA"/>
</dbReference>
<name>A0ABR8X9D1_9BACL</name>
<evidence type="ECO:0000256" key="1">
    <source>
        <dbReference type="SAM" id="SignalP"/>
    </source>
</evidence>
<gene>
    <name evidence="2" type="ORF">H9636_04530</name>
</gene>
<evidence type="ECO:0000313" key="3">
    <source>
        <dbReference type="Proteomes" id="UP000640930"/>
    </source>
</evidence>
<keyword evidence="3" id="KW-1185">Reference proteome</keyword>